<dbReference type="PANTHER" id="PTHR15092:SF22">
    <property type="entry name" value="POLY(A)-SPECIFIC RIBONUCLEASE PNLDC1"/>
    <property type="match status" value="1"/>
</dbReference>
<dbReference type="GO" id="GO:0005634">
    <property type="term" value="C:nucleus"/>
    <property type="evidence" value="ECO:0007669"/>
    <property type="project" value="TreeGrafter"/>
</dbReference>
<dbReference type="GO" id="GO:1990432">
    <property type="term" value="P:siRNA 3'-end processing"/>
    <property type="evidence" value="ECO:0007669"/>
    <property type="project" value="TreeGrafter"/>
</dbReference>
<dbReference type="PANTHER" id="PTHR15092">
    <property type="entry name" value="POLY A -SPECIFIC RIBONUCLEASE/TARGET OF EGR1, MEMBER 1"/>
    <property type="match status" value="1"/>
</dbReference>
<dbReference type="GO" id="GO:0000289">
    <property type="term" value="P:nuclear-transcribed mRNA poly(A) tail shortening"/>
    <property type="evidence" value="ECO:0007669"/>
    <property type="project" value="TreeGrafter"/>
</dbReference>
<comment type="similarity">
    <text evidence="1">Belongs to the CAF1 family.</text>
</comment>
<proteinExistence type="inferred from homology"/>
<dbReference type="Gene3D" id="3.30.420.10">
    <property type="entry name" value="Ribonuclease H-like superfamily/Ribonuclease H"/>
    <property type="match status" value="2"/>
</dbReference>
<keyword evidence="3" id="KW-1185">Reference proteome</keyword>
<dbReference type="InterPro" id="IPR051181">
    <property type="entry name" value="CAF1_poly(A)_ribonucleases"/>
</dbReference>
<dbReference type="GO" id="GO:0003723">
    <property type="term" value="F:RNA binding"/>
    <property type="evidence" value="ECO:0007669"/>
    <property type="project" value="TreeGrafter"/>
</dbReference>
<dbReference type="Proteomes" id="UP001445076">
    <property type="component" value="Unassembled WGS sequence"/>
</dbReference>
<organism evidence="2 3">
    <name type="scientific">Cherax quadricarinatus</name>
    <name type="common">Australian red claw crayfish</name>
    <dbReference type="NCBI Taxonomy" id="27406"/>
    <lineage>
        <taxon>Eukaryota</taxon>
        <taxon>Metazoa</taxon>
        <taxon>Ecdysozoa</taxon>
        <taxon>Arthropoda</taxon>
        <taxon>Crustacea</taxon>
        <taxon>Multicrustacea</taxon>
        <taxon>Malacostraca</taxon>
        <taxon>Eumalacostraca</taxon>
        <taxon>Eucarida</taxon>
        <taxon>Decapoda</taxon>
        <taxon>Pleocyemata</taxon>
        <taxon>Astacidea</taxon>
        <taxon>Parastacoidea</taxon>
        <taxon>Parastacidae</taxon>
        <taxon>Cherax</taxon>
    </lineage>
</organism>
<name>A0AAW0W231_CHEQU</name>
<dbReference type="GO" id="GO:0000175">
    <property type="term" value="F:3'-5'-RNA exonuclease activity"/>
    <property type="evidence" value="ECO:0007669"/>
    <property type="project" value="TreeGrafter"/>
</dbReference>
<dbReference type="GO" id="GO:0005783">
    <property type="term" value="C:endoplasmic reticulum"/>
    <property type="evidence" value="ECO:0007669"/>
    <property type="project" value="TreeGrafter"/>
</dbReference>
<sequence length="540" mass="61033">MVDITTNNFNNILPEILSDVKSSSFVALDTEFTGLLADAAFKGSLFDGGPQRYQKLVSNIRRFTVCQLGLAVFKGVPDVNAYTVTSYNFYLRPHSCVSFDPTFMCQSSSLEFLQKYKFDFNKWLYYGVPCMNSDEAEELRGELSSIVKGNKVFRIPYEIQDQLSTIGEWAAAASDGDTTTPSISHDVTSQVLLVTSIRNRFTDLWAALDNGQVLVQKVSSCERERLEAKDPEGTEFIDSIVTNMLGFTTIFRCLADHHKPLVLHNCLLDLMLIYKQFHQNLPPSYEVFKSNLHEMFPLIYDTKFIATELKYFYKEKNDQVRSLFSNTGLVELSSCLKRDESVLYLPTLSHHPPDNKYSGSEMLLHEAGYDAYLTGGCFLHMAHLHAMLQIPSLQHRPMSPREHVFALKNLANQVQIQRAAVRCVALNGPDPPLKRPPWLVVEGRSRSMRVTPGMVSLALAQYGNPDVIPRNNNSVLVATTSWKCTRDILTDLAEDRYMKAQLYKKLRHSPLVRSLAWSGVVMSTGLSVWIVYSTLRKSSS</sequence>
<dbReference type="Pfam" id="PF04857">
    <property type="entry name" value="CAF1"/>
    <property type="match status" value="1"/>
</dbReference>
<protein>
    <submittedName>
        <fullName evidence="2">Uncharacterized protein</fullName>
    </submittedName>
</protein>
<dbReference type="InterPro" id="IPR012337">
    <property type="entry name" value="RNaseH-like_sf"/>
</dbReference>
<dbReference type="SUPFAM" id="SSF53098">
    <property type="entry name" value="Ribonuclease H-like"/>
    <property type="match status" value="1"/>
</dbReference>
<accession>A0AAW0W231</accession>
<gene>
    <name evidence="2" type="ORF">OTU49_011720</name>
</gene>
<comment type="caution">
    <text evidence="2">The sequence shown here is derived from an EMBL/GenBank/DDBJ whole genome shotgun (WGS) entry which is preliminary data.</text>
</comment>
<dbReference type="InterPro" id="IPR006941">
    <property type="entry name" value="RNase_CAF1"/>
</dbReference>
<dbReference type="InterPro" id="IPR036397">
    <property type="entry name" value="RNaseH_sf"/>
</dbReference>
<evidence type="ECO:0000256" key="1">
    <source>
        <dbReference type="ARBA" id="ARBA00008372"/>
    </source>
</evidence>
<evidence type="ECO:0000313" key="3">
    <source>
        <dbReference type="Proteomes" id="UP001445076"/>
    </source>
</evidence>
<dbReference type="GO" id="GO:1990431">
    <property type="term" value="P:priRNA 3'-end processing"/>
    <property type="evidence" value="ECO:0007669"/>
    <property type="project" value="TreeGrafter"/>
</dbReference>
<dbReference type="AlphaFoldDB" id="A0AAW0W231"/>
<dbReference type="EMBL" id="JARKIK010000089">
    <property type="protein sequence ID" value="KAK8723458.1"/>
    <property type="molecule type" value="Genomic_DNA"/>
</dbReference>
<reference evidence="2 3" key="1">
    <citation type="journal article" date="2024" name="BMC Genomics">
        <title>Genome assembly of redclaw crayfish (Cherax quadricarinatus) provides insights into its immune adaptation and hypoxia tolerance.</title>
        <authorList>
            <person name="Liu Z."/>
            <person name="Zheng J."/>
            <person name="Li H."/>
            <person name="Fang K."/>
            <person name="Wang S."/>
            <person name="He J."/>
            <person name="Zhou D."/>
            <person name="Weng S."/>
            <person name="Chi M."/>
            <person name="Gu Z."/>
            <person name="He J."/>
            <person name="Li F."/>
            <person name="Wang M."/>
        </authorList>
    </citation>
    <scope>NUCLEOTIDE SEQUENCE [LARGE SCALE GENOMIC DNA]</scope>
    <source>
        <strain evidence="2">ZL_2023a</strain>
    </source>
</reference>
<evidence type="ECO:0000313" key="2">
    <source>
        <dbReference type="EMBL" id="KAK8723458.1"/>
    </source>
</evidence>